<name>A0ABW8ZRH3_9BURK</name>
<feature type="transmembrane region" description="Helical" evidence="1">
    <location>
        <begin position="7"/>
        <end position="26"/>
    </location>
</feature>
<accession>A0ABW8ZRH3</accession>
<reference evidence="2 3" key="1">
    <citation type="journal article" date="2024" name="Chem. Sci.">
        <title>Discovery of megapolipeptins by genome mining of a Burkholderiales bacteria collection.</title>
        <authorList>
            <person name="Paulo B.S."/>
            <person name="Recchia M.J.J."/>
            <person name="Lee S."/>
            <person name="Fergusson C.H."/>
            <person name="Romanowski S.B."/>
            <person name="Hernandez A."/>
            <person name="Krull N."/>
            <person name="Liu D.Y."/>
            <person name="Cavanagh H."/>
            <person name="Bos A."/>
            <person name="Gray C.A."/>
            <person name="Murphy B.T."/>
            <person name="Linington R.G."/>
            <person name="Eustaquio A.S."/>
        </authorList>
    </citation>
    <scope>NUCLEOTIDE SEQUENCE [LARGE SCALE GENOMIC DNA]</scope>
    <source>
        <strain evidence="2 3">RL16-012-BIC-B</strain>
    </source>
</reference>
<gene>
    <name evidence="2" type="ORF">PQR66_19435</name>
</gene>
<keyword evidence="1" id="KW-0812">Transmembrane</keyword>
<keyword evidence="3" id="KW-1185">Reference proteome</keyword>
<evidence type="ECO:0000256" key="1">
    <source>
        <dbReference type="SAM" id="Phobius"/>
    </source>
</evidence>
<evidence type="ECO:0008006" key="4">
    <source>
        <dbReference type="Google" id="ProtNLM"/>
    </source>
</evidence>
<evidence type="ECO:0000313" key="2">
    <source>
        <dbReference type="EMBL" id="MFL9885225.1"/>
    </source>
</evidence>
<dbReference type="RefSeq" id="WP_408329183.1">
    <property type="nucleotide sequence ID" value="NZ_JAQQFH010000008.1"/>
</dbReference>
<organism evidence="2 3">
    <name type="scientific">Paraburkholderia agricolaris</name>
    <dbReference type="NCBI Taxonomy" id="2152888"/>
    <lineage>
        <taxon>Bacteria</taxon>
        <taxon>Pseudomonadati</taxon>
        <taxon>Pseudomonadota</taxon>
        <taxon>Betaproteobacteria</taxon>
        <taxon>Burkholderiales</taxon>
        <taxon>Burkholderiaceae</taxon>
        <taxon>Paraburkholderia</taxon>
    </lineage>
</organism>
<evidence type="ECO:0000313" key="3">
    <source>
        <dbReference type="Proteomes" id="UP001629249"/>
    </source>
</evidence>
<proteinExistence type="predicted"/>
<comment type="caution">
    <text evidence="2">The sequence shown here is derived from an EMBL/GenBank/DDBJ whole genome shotgun (WGS) entry which is preliminary data.</text>
</comment>
<sequence>MNWKAPAWMVPFGATCAGIGFLAAIFHNDAMLWPGLWLFVATLVAANIDRFEKLKASSSGFEFEAKKVVEEARTTVVEMQLLAKHLAEISLSLVKRSARIGGFPAAQEEQIREKTIDLLRRTHVPEADFAEVLDEWHRWVLTDYVFGILGNGMLPGHIDQDAQNQWKEMRRRAFGDNRPSVDELTDWLARHNFLTPERQEYLADYAHYLRHKQHRRFDVWECHSEWPRLDAT</sequence>
<keyword evidence="1" id="KW-0472">Membrane</keyword>
<keyword evidence="1" id="KW-1133">Transmembrane helix</keyword>
<dbReference type="Proteomes" id="UP001629249">
    <property type="component" value="Unassembled WGS sequence"/>
</dbReference>
<dbReference type="EMBL" id="JAQQFN010000014">
    <property type="protein sequence ID" value="MFL9885225.1"/>
    <property type="molecule type" value="Genomic_DNA"/>
</dbReference>
<feature type="transmembrane region" description="Helical" evidence="1">
    <location>
        <begin position="32"/>
        <end position="48"/>
    </location>
</feature>
<protein>
    <recommendedName>
        <fullName evidence="4">Chorismate mutase</fullName>
    </recommendedName>
</protein>